<reference evidence="2" key="1">
    <citation type="submission" date="2008-12" db="EMBL/GenBank/DDBJ databases">
        <authorList>
            <person name="Zhang H."/>
            <person name="Lin S."/>
        </authorList>
    </citation>
    <scope>NUCLEOTIDE SEQUENCE</scope>
    <source>
        <strain evidence="2">CCMP696</strain>
    </source>
</reference>
<feature type="region of interest" description="Disordered" evidence="1">
    <location>
        <begin position="130"/>
        <end position="168"/>
    </location>
</feature>
<feature type="non-terminal residue" evidence="2">
    <location>
        <position position="168"/>
    </location>
</feature>
<proteinExistence type="evidence at transcript level"/>
<evidence type="ECO:0000313" key="2">
    <source>
        <dbReference type="EMBL" id="ACU45214.1"/>
    </source>
</evidence>
<feature type="compositionally biased region" description="Basic residues" evidence="1">
    <location>
        <begin position="72"/>
        <end position="85"/>
    </location>
</feature>
<dbReference type="AlphaFoldDB" id="E8Z6Y4"/>
<evidence type="ECO:0000256" key="1">
    <source>
        <dbReference type="SAM" id="MobiDB-lite"/>
    </source>
</evidence>
<accession>E8Z6Y4</accession>
<feature type="compositionally biased region" description="Low complexity" evidence="1">
    <location>
        <begin position="130"/>
        <end position="149"/>
    </location>
</feature>
<name>E8Z6Y4_PROMN</name>
<feature type="compositionally biased region" description="Gly residues" evidence="1">
    <location>
        <begin position="9"/>
        <end position="19"/>
    </location>
</feature>
<feature type="compositionally biased region" description="Basic and acidic residues" evidence="1">
    <location>
        <begin position="40"/>
        <end position="50"/>
    </location>
</feature>
<sequence length="168" mass="17761">RRGRRPGGRLLGGGGGVGWRWGRRDKWRGGRRRGRGRGAPRGEREQEQRKQQQGQQPWDEEEQAAVGATARNTKHTKLARAHPHVPVRRLLRVDAPGSHVAQDRGTACARATATAVGAHAAAAARRLSAPRAAGRTAAHGGGRPPAAGRSTVGTGAVRASAMQAARHS</sequence>
<feature type="non-terminal residue" evidence="2">
    <location>
        <position position="1"/>
    </location>
</feature>
<protein>
    <submittedName>
        <fullName evidence="2">Uncharacterized protein</fullName>
    </submittedName>
</protein>
<dbReference type="EMBL" id="FJ600199">
    <property type="protein sequence ID" value="ACU45214.1"/>
    <property type="molecule type" value="mRNA"/>
</dbReference>
<reference evidence="2" key="2">
    <citation type="book" date="2010" name="PROCEEDINGS OF 13TH INTERNATIONAL CONFERENCE ON HARMFUL ALGAE" publisher="International Society For The Study of Harmful Algae" city="Hong Kong, China">
        <title>Dinoflagellate meta-transcriptomics enabled by spliced leader.</title>
        <editorList>
            <person name="Unknown A."/>
        </editorList>
        <authorList>
            <person name="Lin S."/>
            <person name="Zhang H."/>
        </authorList>
    </citation>
    <scope>NUCLEOTIDE SEQUENCE</scope>
    <source>
        <strain evidence="2">CCMP696</strain>
    </source>
</reference>
<feature type="region of interest" description="Disordered" evidence="1">
    <location>
        <begin position="1"/>
        <end position="85"/>
    </location>
</feature>
<feature type="compositionally biased region" description="Basic residues" evidence="1">
    <location>
        <begin position="29"/>
        <end position="38"/>
    </location>
</feature>
<organism evidence="2">
    <name type="scientific">Prorocentrum minimum</name>
    <name type="common">Dinoflagellate</name>
    <name type="synonym">Exuviaella minima</name>
    <dbReference type="NCBI Taxonomy" id="39449"/>
    <lineage>
        <taxon>Eukaryota</taxon>
        <taxon>Sar</taxon>
        <taxon>Alveolata</taxon>
        <taxon>Dinophyceae</taxon>
        <taxon>Prorocentrales</taxon>
        <taxon>Prorocentraceae</taxon>
        <taxon>Prorocentrum</taxon>
    </lineage>
</organism>